<feature type="region of interest" description="Disordered" evidence="1">
    <location>
        <begin position="55"/>
        <end position="85"/>
    </location>
</feature>
<evidence type="ECO:0000256" key="1">
    <source>
        <dbReference type="SAM" id="MobiDB-lite"/>
    </source>
</evidence>
<evidence type="ECO:0000313" key="3">
    <source>
        <dbReference type="Proteomes" id="UP000320762"/>
    </source>
</evidence>
<organism evidence="2 3">
    <name type="scientific">Schizophyllum amplum</name>
    <dbReference type="NCBI Taxonomy" id="97359"/>
    <lineage>
        <taxon>Eukaryota</taxon>
        <taxon>Fungi</taxon>
        <taxon>Dikarya</taxon>
        <taxon>Basidiomycota</taxon>
        <taxon>Agaricomycotina</taxon>
        <taxon>Agaricomycetes</taxon>
        <taxon>Agaricomycetidae</taxon>
        <taxon>Agaricales</taxon>
        <taxon>Schizophyllaceae</taxon>
        <taxon>Schizophyllum</taxon>
    </lineage>
</organism>
<dbReference type="OrthoDB" id="2846313at2759"/>
<protein>
    <submittedName>
        <fullName evidence="2">Uncharacterized protein</fullName>
    </submittedName>
</protein>
<feature type="compositionally biased region" description="Low complexity" evidence="1">
    <location>
        <begin position="62"/>
        <end position="79"/>
    </location>
</feature>
<dbReference type="AlphaFoldDB" id="A0A550CPM2"/>
<evidence type="ECO:0000313" key="2">
    <source>
        <dbReference type="EMBL" id="TRM66727.1"/>
    </source>
</evidence>
<keyword evidence="3" id="KW-1185">Reference proteome</keyword>
<name>A0A550CPM2_9AGAR</name>
<reference evidence="2 3" key="1">
    <citation type="journal article" date="2019" name="New Phytol.">
        <title>Comparative genomics reveals unique wood-decay strategies and fruiting body development in the Schizophyllaceae.</title>
        <authorList>
            <person name="Almasi E."/>
            <person name="Sahu N."/>
            <person name="Krizsan K."/>
            <person name="Balint B."/>
            <person name="Kovacs G.M."/>
            <person name="Kiss B."/>
            <person name="Cseklye J."/>
            <person name="Drula E."/>
            <person name="Henrissat B."/>
            <person name="Nagy I."/>
            <person name="Chovatia M."/>
            <person name="Adam C."/>
            <person name="LaButti K."/>
            <person name="Lipzen A."/>
            <person name="Riley R."/>
            <person name="Grigoriev I.V."/>
            <person name="Nagy L.G."/>
        </authorList>
    </citation>
    <scope>NUCLEOTIDE SEQUENCE [LARGE SCALE GENOMIC DNA]</scope>
    <source>
        <strain evidence="2 3">NL-1724</strain>
    </source>
</reference>
<dbReference type="Proteomes" id="UP000320762">
    <property type="component" value="Unassembled WGS sequence"/>
</dbReference>
<comment type="caution">
    <text evidence="2">The sequence shown here is derived from an EMBL/GenBank/DDBJ whole genome shotgun (WGS) entry which is preliminary data.</text>
</comment>
<feature type="region of interest" description="Disordered" evidence="1">
    <location>
        <begin position="103"/>
        <end position="122"/>
    </location>
</feature>
<sequence>MASPSDDELVAVLRRLHAEQPELGVGKIHAHLKKTVPEWSVSSKRIKLVRDAHGMTPGIDHTASGSSSTASGSANTMSNRQKKKEKRDALLFLHQLVQEEARKNGWGSGGPLLPGKSKSQAEINDISRRVAERMRNGSPSLRAMNAAFAAHYAQGHRQEDSWYPLLPEDERAAGEGATAGGATDKDADYAYARLLWIHPSRPRDDDATDYSLVERAKVEAVLGNPAGVYLLYKALVTAAEEGREQIGRSSERTPPSRERVARQLRCEYGVDPLPFEREVEEDTQSEAAVQFMALIMDIAA</sequence>
<dbReference type="EMBL" id="VDMD01000003">
    <property type="protein sequence ID" value="TRM66727.1"/>
    <property type="molecule type" value="Genomic_DNA"/>
</dbReference>
<accession>A0A550CPM2</accession>
<proteinExistence type="predicted"/>
<gene>
    <name evidence="2" type="ORF">BD626DRAFT_627222</name>
</gene>